<gene>
    <name evidence="1" type="ORF">HRQ87_05865</name>
</gene>
<dbReference type="EMBL" id="JABUFE010000002">
    <property type="protein sequence ID" value="NSX54322.1"/>
    <property type="molecule type" value="Genomic_DNA"/>
</dbReference>
<organism evidence="1 2">
    <name type="scientific">Parasulfitobacter algicola</name>
    <dbReference type="NCBI Taxonomy" id="2614809"/>
    <lineage>
        <taxon>Bacteria</taxon>
        <taxon>Pseudomonadati</taxon>
        <taxon>Pseudomonadota</taxon>
        <taxon>Alphaproteobacteria</taxon>
        <taxon>Rhodobacterales</taxon>
        <taxon>Roseobacteraceae</taxon>
        <taxon>Parasulfitobacter</taxon>
    </lineage>
</organism>
<dbReference type="Proteomes" id="UP000777935">
    <property type="component" value="Unassembled WGS sequence"/>
</dbReference>
<keyword evidence="2" id="KW-1185">Reference proteome</keyword>
<accession>A0ABX2IU16</accession>
<evidence type="ECO:0000313" key="1">
    <source>
        <dbReference type="EMBL" id="NSX54322.1"/>
    </source>
</evidence>
<protein>
    <submittedName>
        <fullName evidence="1">Uncharacterized protein</fullName>
    </submittedName>
</protein>
<reference evidence="1 2" key="1">
    <citation type="submission" date="2020-06" db="EMBL/GenBank/DDBJ databases">
        <title>Sulfitobacter algicola sp. nov., isolated from green algae.</title>
        <authorList>
            <person name="Wang C."/>
        </authorList>
    </citation>
    <scope>NUCLEOTIDE SEQUENCE [LARGE SCALE GENOMIC DNA]</scope>
    <source>
        <strain evidence="1 2">1151</strain>
    </source>
</reference>
<name>A0ABX2IU16_9RHOB</name>
<comment type="caution">
    <text evidence="1">The sequence shown here is derived from an EMBL/GenBank/DDBJ whole genome shotgun (WGS) entry which is preliminary data.</text>
</comment>
<evidence type="ECO:0000313" key="2">
    <source>
        <dbReference type="Proteomes" id="UP000777935"/>
    </source>
</evidence>
<proteinExistence type="predicted"/>
<sequence length="30" mass="3329">MTQEGYNIPNGTEAVLTDYIKAGMKFLSHV</sequence>